<accession>E7ABM8</accession>
<dbReference type="AlphaFoldDB" id="E7ABM8"/>
<evidence type="ECO:0000313" key="2">
    <source>
        <dbReference type="Proteomes" id="UP000007934"/>
    </source>
</evidence>
<dbReference type="SUPFAM" id="SSF47598">
    <property type="entry name" value="Ribbon-helix-helix"/>
    <property type="match status" value="1"/>
</dbReference>
<protein>
    <recommendedName>
        <fullName evidence="3">CopG family transcriptional regulator</fullName>
    </recommendedName>
</protein>
<dbReference type="GeneID" id="36133304"/>
<dbReference type="STRING" id="936155.HFELIS_16490"/>
<dbReference type="Gene3D" id="1.10.1220.10">
    <property type="entry name" value="Met repressor-like"/>
    <property type="match status" value="1"/>
</dbReference>
<dbReference type="InterPro" id="IPR031895">
    <property type="entry name" value="RHH_CopG"/>
</dbReference>
<dbReference type="EMBL" id="FQ670179">
    <property type="protein sequence ID" value="CBY83733.1"/>
    <property type="molecule type" value="Genomic_DNA"/>
</dbReference>
<keyword evidence="2" id="KW-1185">Reference proteome</keyword>
<dbReference type="Pfam" id="PF16777">
    <property type="entry name" value="RHH_7"/>
    <property type="match status" value="1"/>
</dbReference>
<reference evidence="1 2" key="1">
    <citation type="journal article" date="2011" name="Genome Biol. Evol.">
        <title>Comparative whole genome sequence analysis of the carcinogenic bacterial model pathogen Helicobacter felis.</title>
        <authorList>
            <person name="Arnold I.C."/>
            <person name="Zigova Z."/>
            <person name="Holden M."/>
            <person name="Lawley T.D."/>
            <person name="Rad R."/>
            <person name="Dougan G."/>
            <person name="Falkow S."/>
            <person name="Bentley S.D."/>
            <person name="Muller A."/>
        </authorList>
    </citation>
    <scope>NUCLEOTIDE SEQUENCE [LARGE SCALE GENOMIC DNA]</scope>
    <source>
        <strain evidence="2">ATCC 49179 / CCUG 28539 / NCTC 12436 / CS1</strain>
    </source>
</reference>
<proteinExistence type="predicted"/>
<dbReference type="HOGENOM" id="CLU_2493626_0_0_7"/>
<evidence type="ECO:0000313" key="1">
    <source>
        <dbReference type="EMBL" id="CBY83733.1"/>
    </source>
</evidence>
<organism evidence="1 2">
    <name type="scientific">Helicobacter felis (strain ATCC 49179 / CCUG 28539 / NCTC 12436 / CS1)</name>
    <dbReference type="NCBI Taxonomy" id="936155"/>
    <lineage>
        <taxon>Bacteria</taxon>
        <taxon>Pseudomonadati</taxon>
        <taxon>Campylobacterota</taxon>
        <taxon>Epsilonproteobacteria</taxon>
        <taxon>Campylobacterales</taxon>
        <taxon>Helicobacteraceae</taxon>
        <taxon>Helicobacter</taxon>
    </lineage>
</organism>
<dbReference type="InterPro" id="IPR010985">
    <property type="entry name" value="Ribbon_hlx_hlx"/>
</dbReference>
<dbReference type="KEGG" id="hfe:HFELIS_16490"/>
<dbReference type="InterPro" id="IPR013321">
    <property type="entry name" value="Arc_rbn_hlx_hlx"/>
</dbReference>
<dbReference type="Proteomes" id="UP000007934">
    <property type="component" value="Chromosome"/>
</dbReference>
<name>E7ABM8_HELFC</name>
<evidence type="ECO:0008006" key="3">
    <source>
        <dbReference type="Google" id="ProtNLM"/>
    </source>
</evidence>
<dbReference type="OrthoDB" id="5328176at2"/>
<sequence length="86" mass="9866">MDKKIPNSIQEALNNKAIQENTFAKKDKAKPGRKSIPEHLKQKFVVSFYLSKEEYTILENLANQEADSVGFFIKRYVLKNLVHGKG</sequence>
<dbReference type="GO" id="GO:0006355">
    <property type="term" value="P:regulation of DNA-templated transcription"/>
    <property type="evidence" value="ECO:0007669"/>
    <property type="project" value="InterPro"/>
</dbReference>
<dbReference type="RefSeq" id="WP_013470053.1">
    <property type="nucleotide sequence ID" value="NC_014810.2"/>
</dbReference>
<gene>
    <name evidence="1" type="ordered locus">Hfelis_16490</name>
</gene>